<gene>
    <name evidence="1" type="ORF">GOBAR_AA36924</name>
</gene>
<evidence type="ECO:0000313" key="2">
    <source>
        <dbReference type="Proteomes" id="UP000239757"/>
    </source>
</evidence>
<accession>A0A2P5VY97</accession>
<reference evidence="1 2" key="1">
    <citation type="submission" date="2015-01" db="EMBL/GenBank/DDBJ databases">
        <title>Genome of allotetraploid Gossypium barbadense reveals genomic plasticity and fiber elongation in cotton evolution.</title>
        <authorList>
            <person name="Chen X."/>
            <person name="Liu X."/>
            <person name="Zhao B."/>
            <person name="Zheng H."/>
            <person name="Hu Y."/>
            <person name="Lu G."/>
            <person name="Yang C."/>
            <person name="Chen J."/>
            <person name="Shan C."/>
            <person name="Zhang L."/>
            <person name="Zhou Y."/>
            <person name="Wang L."/>
            <person name="Guo W."/>
            <person name="Bai Y."/>
            <person name="Ruan J."/>
            <person name="Shangguan X."/>
            <person name="Mao Y."/>
            <person name="Jiang J."/>
            <person name="Zhu Y."/>
            <person name="Lei J."/>
            <person name="Kang H."/>
            <person name="Chen S."/>
            <person name="He X."/>
            <person name="Wang R."/>
            <person name="Wang Y."/>
            <person name="Chen J."/>
            <person name="Wang L."/>
            <person name="Yu S."/>
            <person name="Wang B."/>
            <person name="Wei J."/>
            <person name="Song S."/>
            <person name="Lu X."/>
            <person name="Gao Z."/>
            <person name="Gu W."/>
            <person name="Deng X."/>
            <person name="Ma D."/>
            <person name="Wang S."/>
            <person name="Liang W."/>
            <person name="Fang L."/>
            <person name="Cai C."/>
            <person name="Zhu X."/>
            <person name="Zhou B."/>
            <person name="Zhang Y."/>
            <person name="Chen Z."/>
            <person name="Xu S."/>
            <person name="Zhu R."/>
            <person name="Wang S."/>
            <person name="Zhang T."/>
            <person name="Zhao G."/>
        </authorList>
    </citation>
    <scope>NUCLEOTIDE SEQUENCE [LARGE SCALE GENOMIC DNA]</scope>
    <source>
        <strain evidence="2">cv. Xinhai21</strain>
        <tissue evidence="1">Leaf</tissue>
    </source>
</reference>
<organism evidence="1 2">
    <name type="scientific">Gossypium barbadense</name>
    <name type="common">Sea Island cotton</name>
    <name type="synonym">Hibiscus barbadensis</name>
    <dbReference type="NCBI Taxonomy" id="3634"/>
    <lineage>
        <taxon>Eukaryota</taxon>
        <taxon>Viridiplantae</taxon>
        <taxon>Streptophyta</taxon>
        <taxon>Embryophyta</taxon>
        <taxon>Tracheophyta</taxon>
        <taxon>Spermatophyta</taxon>
        <taxon>Magnoliopsida</taxon>
        <taxon>eudicotyledons</taxon>
        <taxon>Gunneridae</taxon>
        <taxon>Pentapetalae</taxon>
        <taxon>rosids</taxon>
        <taxon>malvids</taxon>
        <taxon>Malvales</taxon>
        <taxon>Malvaceae</taxon>
        <taxon>Malvoideae</taxon>
        <taxon>Gossypium</taxon>
    </lineage>
</organism>
<dbReference type="Proteomes" id="UP000239757">
    <property type="component" value="Unassembled WGS sequence"/>
</dbReference>
<proteinExistence type="predicted"/>
<dbReference type="EMBL" id="KZ670173">
    <property type="protein sequence ID" value="PPR83789.1"/>
    <property type="molecule type" value="Genomic_DNA"/>
</dbReference>
<protein>
    <submittedName>
        <fullName evidence="1">Uncharacterized protein</fullName>
    </submittedName>
</protein>
<sequence length="140" mass="15965">MEEPQPVPPRIHRKKATSAVPMGDDLIMRAHLEYTTQGIELFKSTTIHYAERHGLRLSLWTAPRPPLFQTAPVVDDPLIPPQGGGAYSRSKETRIPFHDLSETTRSVQNVQFTTREKEKMVMSNEDNCAKKFDDDNFTDL</sequence>
<evidence type="ECO:0000313" key="1">
    <source>
        <dbReference type="EMBL" id="PPR83789.1"/>
    </source>
</evidence>
<name>A0A2P5VY97_GOSBA</name>
<dbReference type="AlphaFoldDB" id="A0A2P5VY97"/>